<dbReference type="PANTHER" id="PTHR43592:SF15">
    <property type="entry name" value="CAAX AMINO TERMINAL PROTEASE FAMILY PROTEIN"/>
    <property type="match status" value="1"/>
</dbReference>
<proteinExistence type="predicted"/>
<evidence type="ECO:0000313" key="3">
    <source>
        <dbReference type="EMBL" id="CAB4532610.1"/>
    </source>
</evidence>
<dbReference type="EMBL" id="CAEZZV010000006">
    <property type="protein sequence ID" value="CAB4767762.1"/>
    <property type="molecule type" value="Genomic_DNA"/>
</dbReference>
<sequence>MDRARPATNATRFSVAIAAGAWFLASLGALPIQAIAQGLFGHSGEKSEQWPTSFTIVSLFCLWMPMLAAVIIVSRRWGGSSFIDDFKLRFRIADLWGLPIGVACQLALVPAVYWPLQRIWSGTFSGDKVEQRAQDLWDKADGGWAVGLFLMVAIGAPLIEELMYRGLVLQALQSRLQNYLALVISAAFFAAIHLQPVEFPGLFAFALLLGYGFQRSGRLSLPILMHIGFNATALIGLALAS</sequence>
<feature type="transmembrane region" description="Helical" evidence="1">
    <location>
        <begin position="180"/>
        <end position="213"/>
    </location>
</feature>
<evidence type="ECO:0000313" key="9">
    <source>
        <dbReference type="EMBL" id="CAB5108282.1"/>
    </source>
</evidence>
<accession>A0A6J6V6E9</accession>
<feature type="transmembrane region" description="Helical" evidence="1">
    <location>
        <begin position="95"/>
        <end position="116"/>
    </location>
</feature>
<dbReference type="EMBL" id="CAFBNZ010000021">
    <property type="protein sequence ID" value="CAB4967513.1"/>
    <property type="molecule type" value="Genomic_DNA"/>
</dbReference>
<dbReference type="EMBL" id="CAEZSL010000005">
    <property type="protein sequence ID" value="CAB4532610.1"/>
    <property type="molecule type" value="Genomic_DNA"/>
</dbReference>
<feature type="transmembrane region" description="Helical" evidence="1">
    <location>
        <begin position="219"/>
        <end position="240"/>
    </location>
</feature>
<reference evidence="6" key="1">
    <citation type="submission" date="2020-05" db="EMBL/GenBank/DDBJ databases">
        <authorList>
            <person name="Chiriac C."/>
            <person name="Salcher M."/>
            <person name="Ghai R."/>
            <person name="Kavagutti S V."/>
        </authorList>
    </citation>
    <scope>NUCLEOTIDE SEQUENCE</scope>
</reference>
<protein>
    <submittedName>
        <fullName evidence="6">Unannotated protein</fullName>
    </submittedName>
</protein>
<dbReference type="EMBL" id="CAFBQJ010000028">
    <property type="protein sequence ID" value="CAB5045651.1"/>
    <property type="molecule type" value="Genomic_DNA"/>
</dbReference>
<keyword evidence="1" id="KW-0812">Transmembrane</keyword>
<feature type="transmembrane region" description="Helical" evidence="1">
    <location>
        <begin position="52"/>
        <end position="74"/>
    </location>
</feature>
<keyword evidence="1" id="KW-1133">Transmembrane helix</keyword>
<dbReference type="InterPro" id="IPR003675">
    <property type="entry name" value="Rce1/LyrA-like_dom"/>
</dbReference>
<feature type="domain" description="CAAX prenyl protease 2/Lysostaphin resistance protein A-like" evidence="2">
    <location>
        <begin position="144"/>
        <end position="231"/>
    </location>
</feature>
<dbReference type="GO" id="GO:0004175">
    <property type="term" value="F:endopeptidase activity"/>
    <property type="evidence" value="ECO:0007669"/>
    <property type="project" value="UniProtKB-ARBA"/>
</dbReference>
<evidence type="ECO:0000313" key="7">
    <source>
        <dbReference type="EMBL" id="CAB4967513.1"/>
    </source>
</evidence>
<evidence type="ECO:0000256" key="1">
    <source>
        <dbReference type="SAM" id="Phobius"/>
    </source>
</evidence>
<dbReference type="Pfam" id="PF02517">
    <property type="entry name" value="Rce1-like"/>
    <property type="match status" value="1"/>
</dbReference>
<keyword evidence="1" id="KW-0472">Membrane</keyword>
<dbReference type="EMBL" id="CAEZVL010000004">
    <property type="protein sequence ID" value="CAB4621812.1"/>
    <property type="molecule type" value="Genomic_DNA"/>
</dbReference>
<dbReference type="AlphaFoldDB" id="A0A6J6V6E9"/>
<dbReference type="EMBL" id="CAEZUK010000012">
    <property type="protein sequence ID" value="CAB4590854.1"/>
    <property type="molecule type" value="Genomic_DNA"/>
</dbReference>
<dbReference type="PANTHER" id="PTHR43592">
    <property type="entry name" value="CAAX AMINO TERMINAL PROTEASE"/>
    <property type="match status" value="1"/>
</dbReference>
<feature type="transmembrane region" description="Helical" evidence="1">
    <location>
        <begin position="142"/>
        <end position="159"/>
    </location>
</feature>
<evidence type="ECO:0000313" key="5">
    <source>
        <dbReference type="EMBL" id="CAB4621812.1"/>
    </source>
</evidence>
<dbReference type="EMBL" id="CAFBRX010000001">
    <property type="protein sequence ID" value="CAB5108282.1"/>
    <property type="molecule type" value="Genomic_DNA"/>
</dbReference>
<organism evidence="6">
    <name type="scientific">freshwater metagenome</name>
    <dbReference type="NCBI Taxonomy" id="449393"/>
    <lineage>
        <taxon>unclassified sequences</taxon>
        <taxon>metagenomes</taxon>
        <taxon>ecological metagenomes</taxon>
    </lineage>
</organism>
<evidence type="ECO:0000259" key="2">
    <source>
        <dbReference type="Pfam" id="PF02517"/>
    </source>
</evidence>
<name>A0A6J6V6E9_9ZZZZ</name>
<dbReference type="GO" id="GO:0080120">
    <property type="term" value="P:CAAX-box protein maturation"/>
    <property type="evidence" value="ECO:0007669"/>
    <property type="project" value="UniProtKB-ARBA"/>
</dbReference>
<gene>
    <name evidence="3" type="ORF">UFOPK1421_00082</name>
    <name evidence="4" type="ORF">UFOPK1820_00143</name>
    <name evidence="5" type="ORF">UFOPK1960_00071</name>
    <name evidence="6" type="ORF">UFOPK2921_00078</name>
    <name evidence="7" type="ORF">UFOPK3889_00217</name>
    <name evidence="8" type="ORF">UFOPK4275_00262</name>
    <name evidence="9" type="ORF">UFOPK4422_00022</name>
</gene>
<evidence type="ECO:0000313" key="6">
    <source>
        <dbReference type="EMBL" id="CAB4767762.1"/>
    </source>
</evidence>
<evidence type="ECO:0000313" key="4">
    <source>
        <dbReference type="EMBL" id="CAB4590854.1"/>
    </source>
</evidence>
<evidence type="ECO:0000313" key="8">
    <source>
        <dbReference type="EMBL" id="CAB5045651.1"/>
    </source>
</evidence>